<evidence type="ECO:0000313" key="1">
    <source>
        <dbReference type="EMBL" id="BBB01766.1"/>
    </source>
</evidence>
<gene>
    <name evidence="1" type="ORF">RVR_9325</name>
</gene>
<reference evidence="1 2" key="2">
    <citation type="journal article" date="2011" name="J. Antibiot.">
        <title>Furaquinocins I and J: novel polyketide isoprenoid hybrid compounds from Streptomyces reveromyceticus SN-593.</title>
        <authorList>
            <person name="Panthee S."/>
            <person name="Takahashi S."/>
            <person name="Takagi H."/>
            <person name="Nogawa T."/>
            <person name="Oowada E."/>
            <person name="Uramoto M."/>
            <person name="Osada H."/>
        </authorList>
    </citation>
    <scope>NUCLEOTIDE SEQUENCE [LARGE SCALE GENOMIC DNA]</scope>
    <source>
        <strain evidence="1 2">SN-593</strain>
    </source>
</reference>
<dbReference type="InterPro" id="IPR054202">
    <property type="entry name" value="DUF6907"/>
</dbReference>
<reference evidence="1 2" key="1">
    <citation type="journal article" date="2010" name="J. Bacteriol.">
        <title>Biochemical characterization of a novel indole prenyltransferase from Streptomyces sp. SN-593.</title>
        <authorList>
            <person name="Takahashi S."/>
            <person name="Takagi H."/>
            <person name="Toyoda A."/>
            <person name="Uramoto M."/>
            <person name="Nogawa T."/>
            <person name="Ueki M."/>
            <person name="Sakaki Y."/>
            <person name="Osada H."/>
        </authorList>
    </citation>
    <scope>NUCLEOTIDE SEQUENCE [LARGE SCALE GENOMIC DNA]</scope>
    <source>
        <strain evidence="1 2">SN-593</strain>
    </source>
</reference>
<dbReference type="Proteomes" id="UP000595703">
    <property type="component" value="Chromosome"/>
</dbReference>
<evidence type="ECO:0000313" key="2">
    <source>
        <dbReference type="Proteomes" id="UP000595703"/>
    </source>
</evidence>
<sequence>MSADTVVAVAALRTSGPARTWRISTSNGITAYGYLPAWAHEDPSTSDVDPGLLNVTLADVLHYFHFVDVTGPLAGPEYDADDPGYVPFFCSVECRPHAETAQDRDDGPLFPVLNVQITRDDTVTCQDPAELAALVARLRACTDYLDHHVRPAFTAIREDWDTRHRTPTEPAT</sequence>
<dbReference type="RefSeq" id="WP_202237650.1">
    <property type="nucleotide sequence ID" value="NZ_AP018365.1"/>
</dbReference>
<proteinExistence type="predicted"/>
<reference evidence="1 2" key="4">
    <citation type="journal article" date="2020" name="Sci. Rep.">
        <title>beta-carboline chemical signals induce reveromycin production through a LuxR family regulator in Streptomyces sp. SN-593.</title>
        <authorList>
            <person name="Panthee S."/>
            <person name="Kito N."/>
            <person name="Hayashi T."/>
            <person name="Shimizu T."/>
            <person name="Ishikawa J."/>
            <person name="Hamamoto H."/>
            <person name="Osada H."/>
            <person name="Takahashi S."/>
        </authorList>
    </citation>
    <scope>NUCLEOTIDE SEQUENCE [LARGE SCALE GENOMIC DNA]</scope>
    <source>
        <strain evidence="1 2">SN-593</strain>
    </source>
</reference>
<organism evidence="1 2">
    <name type="scientific">Actinacidiphila reveromycinica</name>
    <dbReference type="NCBI Taxonomy" id="659352"/>
    <lineage>
        <taxon>Bacteria</taxon>
        <taxon>Bacillati</taxon>
        <taxon>Actinomycetota</taxon>
        <taxon>Actinomycetes</taxon>
        <taxon>Kitasatosporales</taxon>
        <taxon>Streptomycetaceae</taxon>
        <taxon>Actinacidiphila</taxon>
    </lineage>
</organism>
<reference evidence="1 2" key="3">
    <citation type="journal article" date="2011" name="Nat. Chem. Biol.">
        <title>Reveromycin A biosynthesis uses RevG and RevJ for stereospecific spiroacetal formation.</title>
        <authorList>
            <person name="Takahashi S."/>
            <person name="Toyoda A."/>
            <person name="Sekiyama Y."/>
            <person name="Takagi H."/>
            <person name="Nogawa T."/>
            <person name="Uramoto M."/>
            <person name="Suzuki R."/>
            <person name="Koshino H."/>
            <person name="Kumano T."/>
            <person name="Panthee S."/>
            <person name="Dairi T."/>
            <person name="Ishikawa J."/>
            <person name="Ikeda H."/>
            <person name="Sakaki Y."/>
            <person name="Osada H."/>
        </authorList>
    </citation>
    <scope>NUCLEOTIDE SEQUENCE [LARGE SCALE GENOMIC DNA]</scope>
    <source>
        <strain evidence="1 2">SN-593</strain>
    </source>
</reference>
<dbReference type="KEGG" id="arev:RVR_9325"/>
<accession>A0A7U3VSD4</accession>
<dbReference type="Pfam" id="PF21848">
    <property type="entry name" value="DUF6907"/>
    <property type="match status" value="1"/>
</dbReference>
<dbReference type="AlphaFoldDB" id="A0A7U3VSD4"/>
<protein>
    <submittedName>
        <fullName evidence="1">Uncharacterized protein</fullName>
    </submittedName>
</protein>
<keyword evidence="2" id="KW-1185">Reference proteome</keyword>
<name>A0A7U3VSD4_9ACTN</name>
<dbReference type="EMBL" id="AP018365">
    <property type="protein sequence ID" value="BBB01766.1"/>
    <property type="molecule type" value="Genomic_DNA"/>
</dbReference>